<dbReference type="GO" id="GO:0016491">
    <property type="term" value="F:oxidoreductase activity"/>
    <property type="evidence" value="ECO:0007669"/>
    <property type="project" value="UniProtKB-KW"/>
</dbReference>
<keyword evidence="2" id="KW-0560">Oxidoreductase</keyword>
<gene>
    <name evidence="6" type="ORF">BXT86_02840</name>
</gene>
<organism evidence="6 7">
    <name type="scientific">candidate division WOR-3 bacterium 4484_100</name>
    <dbReference type="NCBI Taxonomy" id="1936077"/>
    <lineage>
        <taxon>Bacteria</taxon>
        <taxon>Bacteria division WOR-3</taxon>
    </lineage>
</organism>
<evidence type="ECO:0000256" key="4">
    <source>
        <dbReference type="ARBA" id="ARBA00023014"/>
    </source>
</evidence>
<keyword evidence="4" id="KW-0411">Iron-sulfur</keyword>
<evidence type="ECO:0000259" key="5">
    <source>
        <dbReference type="Pfam" id="PF02662"/>
    </source>
</evidence>
<evidence type="ECO:0000256" key="1">
    <source>
        <dbReference type="ARBA" id="ARBA00022723"/>
    </source>
</evidence>
<accession>A0A1V4QGJ4</accession>
<dbReference type="Pfam" id="PF02662">
    <property type="entry name" value="FlpD"/>
    <property type="match status" value="1"/>
</dbReference>
<dbReference type="Proteomes" id="UP000191663">
    <property type="component" value="Unassembled WGS sequence"/>
</dbReference>
<dbReference type="GO" id="GO:0046872">
    <property type="term" value="F:metal ion binding"/>
    <property type="evidence" value="ECO:0007669"/>
    <property type="project" value="UniProtKB-KW"/>
</dbReference>
<keyword evidence="3" id="KW-0408">Iron</keyword>
<evidence type="ECO:0000313" key="7">
    <source>
        <dbReference type="Proteomes" id="UP000191663"/>
    </source>
</evidence>
<feature type="domain" description="F420-non-reducing hydrogenase iron-sulfur subunit D" evidence="5">
    <location>
        <begin position="10"/>
        <end position="130"/>
    </location>
</feature>
<dbReference type="GO" id="GO:0051536">
    <property type="term" value="F:iron-sulfur cluster binding"/>
    <property type="evidence" value="ECO:0007669"/>
    <property type="project" value="UniProtKB-KW"/>
</dbReference>
<dbReference type="InterPro" id="IPR003813">
    <property type="entry name" value="MvhD/FlpD"/>
</dbReference>
<name>A0A1V4QGJ4_UNCW3</name>
<comment type="caution">
    <text evidence="6">The sequence shown here is derived from an EMBL/GenBank/DDBJ whole genome shotgun (WGS) entry which is preliminary data.</text>
</comment>
<evidence type="ECO:0000256" key="2">
    <source>
        <dbReference type="ARBA" id="ARBA00023002"/>
    </source>
</evidence>
<reference evidence="7" key="1">
    <citation type="submission" date="2017-01" db="EMBL/GenBank/DDBJ databases">
        <title>Novel pathways for hydrocarbon cycling and metabolic interdependencies in hydrothermal sediment communities.</title>
        <authorList>
            <person name="Dombrowski N."/>
            <person name="Seitz K."/>
            <person name="Teske A."/>
            <person name="Baker B."/>
        </authorList>
    </citation>
    <scope>NUCLEOTIDE SEQUENCE [LARGE SCALE GENOMIC DNA]</scope>
</reference>
<protein>
    <submittedName>
        <fullName evidence="6">Methyl-viologen-reducing hydrogenase subunit delta</fullName>
    </submittedName>
</protein>
<dbReference type="EMBL" id="MUKB01000038">
    <property type="protein sequence ID" value="OPX18117.1"/>
    <property type="molecule type" value="Genomic_DNA"/>
</dbReference>
<sequence length="142" mass="16087">MEEQEFLPRIIGFLCNWCSYAGADLAGVSRLQMPPTLIPIRVMCSSRVDPLFILTALLRGADAVLVAGCHPGDCHYQYGNYYTRRRIALIKKVFDQLGLETDRLRLAWISASEGGRFRDVVTTFTQHIKEKGPNPIKKEIFL</sequence>
<evidence type="ECO:0000256" key="3">
    <source>
        <dbReference type="ARBA" id="ARBA00023004"/>
    </source>
</evidence>
<dbReference type="AlphaFoldDB" id="A0A1V4QGJ4"/>
<proteinExistence type="predicted"/>
<evidence type="ECO:0000313" key="6">
    <source>
        <dbReference type="EMBL" id="OPX18117.1"/>
    </source>
</evidence>
<keyword evidence="1" id="KW-0479">Metal-binding</keyword>